<keyword evidence="2" id="KW-1185">Reference proteome</keyword>
<evidence type="ECO:0000313" key="1">
    <source>
        <dbReference type="EMBL" id="POM26812.1"/>
    </source>
</evidence>
<proteinExistence type="predicted"/>
<dbReference type="AlphaFoldDB" id="A0A2P4UP45"/>
<dbReference type="RefSeq" id="WP_103561726.1">
    <property type="nucleotide sequence ID" value="NZ_MTBP01000001.1"/>
</dbReference>
<evidence type="ECO:0008006" key="3">
    <source>
        <dbReference type="Google" id="ProtNLM"/>
    </source>
</evidence>
<reference evidence="1 2" key="1">
    <citation type="journal article" date="2017" name="Chemistry">
        <title>Isolation, Biosynthesis and Chemical Modifications of Rubterolones A-F: Rare Tropolone Alkaloids from Actinomadura sp. 5-2.</title>
        <authorList>
            <person name="Guo H."/>
            <person name="Benndorf R."/>
            <person name="Leichnitz D."/>
            <person name="Klassen J.L."/>
            <person name="Vollmers J."/>
            <person name="Gorls H."/>
            <person name="Steinacker M."/>
            <person name="Weigel C."/>
            <person name="Dahse H.M."/>
            <person name="Kaster A.K."/>
            <person name="de Beer Z.W."/>
            <person name="Poulsen M."/>
            <person name="Beemelmanns C."/>
        </authorList>
    </citation>
    <scope>NUCLEOTIDE SEQUENCE [LARGE SCALE GENOMIC DNA]</scope>
    <source>
        <strain evidence="1 2">5-2</strain>
    </source>
</reference>
<accession>A0A2P4UP45</accession>
<organism evidence="1 2">
    <name type="scientific">Actinomadura rubteroloni</name>
    <dbReference type="NCBI Taxonomy" id="1926885"/>
    <lineage>
        <taxon>Bacteria</taxon>
        <taxon>Bacillati</taxon>
        <taxon>Actinomycetota</taxon>
        <taxon>Actinomycetes</taxon>
        <taxon>Streptosporangiales</taxon>
        <taxon>Thermomonosporaceae</taxon>
        <taxon>Actinomadura</taxon>
    </lineage>
</organism>
<protein>
    <recommendedName>
        <fullName evidence="3">Excreted virulence factor EspC, type VII ESX diderm</fullName>
    </recommendedName>
</protein>
<dbReference type="Proteomes" id="UP000242367">
    <property type="component" value="Unassembled WGS sequence"/>
</dbReference>
<gene>
    <name evidence="1" type="ORF">BTM25_12200</name>
</gene>
<dbReference type="EMBL" id="MTBP01000001">
    <property type="protein sequence ID" value="POM26812.1"/>
    <property type="molecule type" value="Genomic_DNA"/>
</dbReference>
<name>A0A2P4UP45_9ACTN</name>
<sequence length="98" mass="10860">MTIQIDPDRIAKHGQDVGKIKDGDYENARKELNDNGTVEGGDFSIVGNTASMLYPMGLQFAYETLNSHRDMLADFAKKVENTAKTYRASEQSSTIKTV</sequence>
<evidence type="ECO:0000313" key="2">
    <source>
        <dbReference type="Proteomes" id="UP000242367"/>
    </source>
</evidence>
<comment type="caution">
    <text evidence="1">The sequence shown here is derived from an EMBL/GenBank/DDBJ whole genome shotgun (WGS) entry which is preliminary data.</text>
</comment>